<dbReference type="Proteomes" id="UP000031950">
    <property type="component" value="Unassembled WGS sequence"/>
</dbReference>
<dbReference type="PATRIC" id="fig|135826.4.peg.2535"/>
<evidence type="ECO:0000313" key="2">
    <source>
        <dbReference type="Proteomes" id="UP000031950"/>
    </source>
</evidence>
<organism evidence="1 2">
    <name type="scientific">Jeotgalibacillus alimentarius</name>
    <dbReference type="NCBI Taxonomy" id="135826"/>
    <lineage>
        <taxon>Bacteria</taxon>
        <taxon>Bacillati</taxon>
        <taxon>Bacillota</taxon>
        <taxon>Bacilli</taxon>
        <taxon>Bacillales</taxon>
        <taxon>Caryophanaceae</taxon>
        <taxon>Jeotgalibacillus</taxon>
    </lineage>
</organism>
<dbReference type="AlphaFoldDB" id="A0A0C2RYU6"/>
<dbReference type="STRING" id="135826.KP77_25480"/>
<name>A0A0C2RYU6_9BACL</name>
<dbReference type="InterPro" id="IPR010982">
    <property type="entry name" value="Lambda_DNA-bd_dom_sf"/>
</dbReference>
<protein>
    <submittedName>
        <fullName evidence="1">Uncharacterized protein</fullName>
    </submittedName>
</protein>
<dbReference type="Gene3D" id="1.10.260.40">
    <property type="entry name" value="lambda repressor-like DNA-binding domains"/>
    <property type="match status" value="1"/>
</dbReference>
<accession>A0A0C2RYU6</accession>
<gene>
    <name evidence="1" type="ORF">KP77_25480</name>
</gene>
<comment type="caution">
    <text evidence="1">The sequence shown here is derived from an EMBL/GenBank/DDBJ whole genome shotgun (WGS) entry which is preliminary data.</text>
</comment>
<reference evidence="1 2" key="1">
    <citation type="submission" date="2015-01" db="EMBL/GenBank/DDBJ databases">
        <title>Genome sequence of Jeotgalibacillus alimentarius.</title>
        <authorList>
            <person name="Goh K.M."/>
            <person name="Chan K.-G."/>
            <person name="Yaakop A.S."/>
            <person name="Ee R."/>
            <person name="Gan H.M."/>
            <person name="Chan C.S."/>
        </authorList>
    </citation>
    <scope>NUCLEOTIDE SEQUENCE [LARGE SCALE GENOMIC DNA]</scope>
    <source>
        <strain evidence="1 2">YKJ-13</strain>
    </source>
</reference>
<dbReference type="RefSeq" id="WP_052474186.1">
    <property type="nucleotide sequence ID" value="NZ_JXRQ01000024.1"/>
</dbReference>
<proteinExistence type="predicted"/>
<dbReference type="GO" id="GO:0003677">
    <property type="term" value="F:DNA binding"/>
    <property type="evidence" value="ECO:0007669"/>
    <property type="project" value="InterPro"/>
</dbReference>
<dbReference type="EMBL" id="JXRQ01000024">
    <property type="protein sequence ID" value="KIL46979.1"/>
    <property type="molecule type" value="Genomic_DNA"/>
</dbReference>
<evidence type="ECO:0000313" key="1">
    <source>
        <dbReference type="EMBL" id="KIL46979.1"/>
    </source>
</evidence>
<sequence>MKMEYSDRNKRVGDVVKSYRKDRFTQTELALESSMSRSGYADQENGKVLMSNHVGRAAVRMFGDPFMPVEMAQALTGVGPVFLDGENVDLHRSSVKEKTLKELRDALDHLEENCLAKPLSNLNELERTAAERTIMELAEAKTALTHMISVLCKELNHDVTKVWQDHYQHLFSQKYISKEKFRLVRVEAVN</sequence>
<dbReference type="OrthoDB" id="2969743at2"/>
<keyword evidence="2" id="KW-1185">Reference proteome</keyword>